<feature type="region of interest" description="Disordered" evidence="1">
    <location>
        <begin position="37"/>
        <end position="61"/>
    </location>
</feature>
<accession>A0AAD8XV16</accession>
<dbReference type="Proteomes" id="UP001224775">
    <property type="component" value="Unassembled WGS sequence"/>
</dbReference>
<protein>
    <recommendedName>
        <fullName evidence="6">Transmembrane protein</fullName>
    </recommendedName>
</protein>
<comment type="caution">
    <text evidence="4">The sequence shown here is derived from an EMBL/GenBank/DDBJ whole genome shotgun (WGS) entry which is preliminary data.</text>
</comment>
<name>A0AAD8XV16_9STRA</name>
<evidence type="ECO:0000256" key="2">
    <source>
        <dbReference type="SAM" id="Phobius"/>
    </source>
</evidence>
<evidence type="ECO:0000313" key="5">
    <source>
        <dbReference type="Proteomes" id="UP001224775"/>
    </source>
</evidence>
<organism evidence="4 5">
    <name type="scientific">Skeletonema marinoi</name>
    <dbReference type="NCBI Taxonomy" id="267567"/>
    <lineage>
        <taxon>Eukaryota</taxon>
        <taxon>Sar</taxon>
        <taxon>Stramenopiles</taxon>
        <taxon>Ochrophyta</taxon>
        <taxon>Bacillariophyta</taxon>
        <taxon>Coscinodiscophyceae</taxon>
        <taxon>Thalassiosirophycidae</taxon>
        <taxon>Thalassiosirales</taxon>
        <taxon>Skeletonemataceae</taxon>
        <taxon>Skeletonema</taxon>
        <taxon>Skeletonema marinoi-dohrnii complex</taxon>
    </lineage>
</organism>
<keyword evidence="3" id="KW-0732">Signal</keyword>
<evidence type="ECO:0000313" key="4">
    <source>
        <dbReference type="EMBL" id="KAK1733930.1"/>
    </source>
</evidence>
<keyword evidence="2" id="KW-0812">Transmembrane</keyword>
<evidence type="ECO:0000256" key="3">
    <source>
        <dbReference type="SAM" id="SignalP"/>
    </source>
</evidence>
<feature type="compositionally biased region" description="Acidic residues" evidence="1">
    <location>
        <begin position="127"/>
        <end position="137"/>
    </location>
</feature>
<keyword evidence="2" id="KW-0472">Membrane</keyword>
<keyword evidence="5" id="KW-1185">Reference proteome</keyword>
<dbReference type="EMBL" id="JATAAI010000043">
    <property type="protein sequence ID" value="KAK1733930.1"/>
    <property type="molecule type" value="Genomic_DNA"/>
</dbReference>
<gene>
    <name evidence="4" type="ORF">QTG54_015457</name>
</gene>
<feature type="signal peptide" evidence="3">
    <location>
        <begin position="1"/>
        <end position="23"/>
    </location>
</feature>
<reference evidence="4" key="1">
    <citation type="submission" date="2023-06" db="EMBL/GenBank/DDBJ databases">
        <title>Survivors Of The Sea: Transcriptome response of Skeletonema marinoi to long-term dormancy.</title>
        <authorList>
            <person name="Pinder M.I.M."/>
            <person name="Kourtchenko O."/>
            <person name="Robertson E.K."/>
            <person name="Larsson T."/>
            <person name="Maumus F."/>
            <person name="Osuna-Cruz C.M."/>
            <person name="Vancaester E."/>
            <person name="Stenow R."/>
            <person name="Vandepoele K."/>
            <person name="Ploug H."/>
            <person name="Bruchert V."/>
            <person name="Godhe A."/>
            <person name="Topel M."/>
        </authorList>
    </citation>
    <scope>NUCLEOTIDE SEQUENCE</scope>
    <source>
        <strain evidence="4">R05AC</strain>
    </source>
</reference>
<keyword evidence="2" id="KW-1133">Transmembrane helix</keyword>
<feature type="transmembrane region" description="Helical" evidence="2">
    <location>
        <begin position="86"/>
        <end position="106"/>
    </location>
</feature>
<evidence type="ECO:0000256" key="1">
    <source>
        <dbReference type="SAM" id="MobiDB-lite"/>
    </source>
</evidence>
<proteinExistence type="predicted"/>
<sequence length="170" mass="18491">MRRSIARLLLVGCVLLFPEAAFGKLFPLYKWTPPPTSSPTSSPSYQPSLRPSSSSQPSLSPSTIHAASSIISSSFMRSNGTSIPQMWWLVYLMGILLCFIGVVFLLDKKKRNMLAKELAEGPAEEPAPTEEAADEQGDGWSAWLPSFWPGKSSSQPANPPPPVDEKETLG</sequence>
<feature type="compositionally biased region" description="Low complexity" evidence="1">
    <location>
        <begin position="38"/>
        <end position="61"/>
    </location>
</feature>
<evidence type="ECO:0008006" key="6">
    <source>
        <dbReference type="Google" id="ProtNLM"/>
    </source>
</evidence>
<feature type="region of interest" description="Disordered" evidence="1">
    <location>
        <begin position="119"/>
        <end position="170"/>
    </location>
</feature>
<feature type="chain" id="PRO_5041970532" description="Transmembrane protein" evidence="3">
    <location>
        <begin position="24"/>
        <end position="170"/>
    </location>
</feature>
<dbReference type="AlphaFoldDB" id="A0AAD8XV16"/>